<dbReference type="VEuPathDB" id="FungiDB:AFUB_058030"/>
<name>B0Y0P3_ASPFC</name>
<protein>
    <submittedName>
        <fullName evidence="1">Uncharacterized protein</fullName>
    </submittedName>
</protein>
<dbReference type="AlphaFoldDB" id="B0Y0P3"/>
<sequence length="77" mass="8701">MRSFRNSLHDPCTIATNRALSNTQWHKTSGMQENMRATTPLELESRAQPGHQSKLLPALFLGLSSVHPLRRINHALQ</sequence>
<accession>B0Y0P3</accession>
<evidence type="ECO:0000313" key="2">
    <source>
        <dbReference type="Proteomes" id="UP000001699"/>
    </source>
</evidence>
<evidence type="ECO:0000313" key="1">
    <source>
        <dbReference type="EMBL" id="EDP51784.1"/>
    </source>
</evidence>
<dbReference type="OrthoDB" id="10461087at2759"/>
<gene>
    <name evidence="1" type="ORF">AFUB_058030</name>
</gene>
<proteinExistence type="predicted"/>
<keyword evidence="2" id="KW-1185">Reference proteome</keyword>
<organism evidence="1 2">
    <name type="scientific">Aspergillus fumigatus (strain CBS 144.89 / FGSC A1163 / CEA10)</name>
    <name type="common">Neosartorya fumigata</name>
    <dbReference type="NCBI Taxonomy" id="451804"/>
    <lineage>
        <taxon>Eukaryota</taxon>
        <taxon>Fungi</taxon>
        <taxon>Dikarya</taxon>
        <taxon>Ascomycota</taxon>
        <taxon>Pezizomycotina</taxon>
        <taxon>Eurotiomycetes</taxon>
        <taxon>Eurotiomycetidae</taxon>
        <taxon>Eurotiales</taxon>
        <taxon>Aspergillaceae</taxon>
        <taxon>Aspergillus</taxon>
        <taxon>Aspergillus subgen. Fumigati</taxon>
    </lineage>
</organism>
<dbReference type="HOGENOM" id="CLU_2637622_0_0_1"/>
<dbReference type="EMBL" id="DS499597">
    <property type="protein sequence ID" value="EDP51784.1"/>
    <property type="molecule type" value="Genomic_DNA"/>
</dbReference>
<reference evidence="1 2" key="1">
    <citation type="journal article" date="2008" name="PLoS Genet.">
        <title>Genomic islands in the pathogenic filamentous fungus Aspergillus fumigatus.</title>
        <authorList>
            <person name="Fedorova N.D."/>
            <person name="Khaldi N."/>
            <person name="Joardar V.S."/>
            <person name="Maiti R."/>
            <person name="Amedeo P."/>
            <person name="Anderson M.J."/>
            <person name="Crabtree J."/>
            <person name="Silva J.C."/>
            <person name="Badger J.H."/>
            <person name="Albarraq A."/>
            <person name="Angiuoli S."/>
            <person name="Bussey H."/>
            <person name="Bowyer P."/>
            <person name="Cotty P.J."/>
            <person name="Dyer P.S."/>
            <person name="Egan A."/>
            <person name="Galens K."/>
            <person name="Fraser-Liggett C.M."/>
            <person name="Haas B.J."/>
            <person name="Inman J.M."/>
            <person name="Kent R."/>
            <person name="Lemieux S."/>
            <person name="Malavazi I."/>
            <person name="Orvis J."/>
            <person name="Roemer T."/>
            <person name="Ronning C.M."/>
            <person name="Sundaram J.P."/>
            <person name="Sutton G."/>
            <person name="Turner G."/>
            <person name="Venter J.C."/>
            <person name="White O.R."/>
            <person name="Whitty B.R."/>
            <person name="Youngman P."/>
            <person name="Wolfe K.H."/>
            <person name="Goldman G.H."/>
            <person name="Wortman J.R."/>
            <person name="Jiang B."/>
            <person name="Denning D.W."/>
            <person name="Nierman W.C."/>
        </authorList>
    </citation>
    <scope>NUCLEOTIDE SEQUENCE [LARGE SCALE GENOMIC DNA]</scope>
    <source>
        <strain evidence="2">CBS 144.89 / FGSC A1163 / CEA10</strain>
    </source>
</reference>
<dbReference type="Proteomes" id="UP000001699">
    <property type="component" value="Unassembled WGS sequence"/>
</dbReference>